<gene>
    <name evidence="1" type="ORF">METZ01_LOCUS159386</name>
</gene>
<organism evidence="1">
    <name type="scientific">marine metagenome</name>
    <dbReference type="NCBI Taxonomy" id="408172"/>
    <lineage>
        <taxon>unclassified sequences</taxon>
        <taxon>metagenomes</taxon>
        <taxon>ecological metagenomes</taxon>
    </lineage>
</organism>
<protein>
    <submittedName>
        <fullName evidence="1">Uncharacterized protein</fullName>
    </submittedName>
</protein>
<dbReference type="EMBL" id="UINC01027384">
    <property type="protein sequence ID" value="SVB06532.1"/>
    <property type="molecule type" value="Genomic_DNA"/>
</dbReference>
<proteinExistence type="predicted"/>
<sequence>MTTTSAFVLGNGRSRLTLGISLDELKTYGPIYACNAIHREFKPDVLIATDKKMCQEIEATGYPMTHEFWTRRPAPEKGGRRLEKPYYGMSSGPAAASRAALRGFNNIYLIGFDFGSPNQFVNNIYAGTEHYKGLQDKATYYGNWENQMKQVIEKHPKSQFYRIMGAESTAIDFGNINIIHQDLDIFVNQTLPSIKPR</sequence>
<dbReference type="AlphaFoldDB" id="A0A382AZQ7"/>
<name>A0A382AZQ7_9ZZZZ</name>
<accession>A0A382AZQ7</accession>
<reference evidence="1" key="1">
    <citation type="submission" date="2018-05" db="EMBL/GenBank/DDBJ databases">
        <authorList>
            <person name="Lanie J.A."/>
            <person name="Ng W.-L."/>
            <person name="Kazmierczak K.M."/>
            <person name="Andrzejewski T.M."/>
            <person name="Davidsen T.M."/>
            <person name="Wayne K.J."/>
            <person name="Tettelin H."/>
            <person name="Glass J.I."/>
            <person name="Rusch D."/>
            <person name="Podicherti R."/>
            <person name="Tsui H.-C.T."/>
            <person name="Winkler M.E."/>
        </authorList>
    </citation>
    <scope>NUCLEOTIDE SEQUENCE</scope>
</reference>
<evidence type="ECO:0000313" key="1">
    <source>
        <dbReference type="EMBL" id="SVB06532.1"/>
    </source>
</evidence>